<comment type="caution">
    <text evidence="2">The sequence shown here is derived from an EMBL/GenBank/DDBJ whole genome shotgun (WGS) entry which is preliminary data.</text>
</comment>
<evidence type="ECO:0000313" key="2">
    <source>
        <dbReference type="EMBL" id="KAI5348050.1"/>
    </source>
</evidence>
<evidence type="ECO:0000256" key="1">
    <source>
        <dbReference type="SAM" id="MobiDB-lite"/>
    </source>
</evidence>
<reference evidence="2 3" key="1">
    <citation type="journal article" date="2022" name="G3 (Bethesda)">
        <title>Whole-genome sequence and methylome profiling of the almond [Prunus dulcis (Mill.) D.A. Webb] cultivar 'Nonpareil'.</title>
        <authorList>
            <person name="D'Amico-Willman K.M."/>
            <person name="Ouma W.Z."/>
            <person name="Meulia T."/>
            <person name="Sideli G.M."/>
            <person name="Gradziel T.M."/>
            <person name="Fresnedo-Ramirez J."/>
        </authorList>
    </citation>
    <scope>NUCLEOTIDE SEQUENCE [LARGE SCALE GENOMIC DNA]</scope>
    <source>
        <strain evidence="2">Clone GOH B32 T37-40</strain>
    </source>
</reference>
<feature type="region of interest" description="Disordered" evidence="1">
    <location>
        <begin position="120"/>
        <end position="145"/>
    </location>
</feature>
<proteinExistence type="predicted"/>
<protein>
    <submittedName>
        <fullName evidence="2">Uncharacterized protein</fullName>
    </submittedName>
</protein>
<dbReference type="Proteomes" id="UP001054821">
    <property type="component" value="Chromosome 1"/>
</dbReference>
<organism evidence="2 3">
    <name type="scientific">Prunus dulcis</name>
    <name type="common">Almond</name>
    <name type="synonym">Amygdalus dulcis</name>
    <dbReference type="NCBI Taxonomy" id="3755"/>
    <lineage>
        <taxon>Eukaryota</taxon>
        <taxon>Viridiplantae</taxon>
        <taxon>Streptophyta</taxon>
        <taxon>Embryophyta</taxon>
        <taxon>Tracheophyta</taxon>
        <taxon>Spermatophyta</taxon>
        <taxon>Magnoliopsida</taxon>
        <taxon>eudicotyledons</taxon>
        <taxon>Gunneridae</taxon>
        <taxon>Pentapetalae</taxon>
        <taxon>rosids</taxon>
        <taxon>fabids</taxon>
        <taxon>Rosales</taxon>
        <taxon>Rosaceae</taxon>
        <taxon>Amygdaloideae</taxon>
        <taxon>Amygdaleae</taxon>
        <taxon>Prunus</taxon>
    </lineage>
</organism>
<dbReference type="EMBL" id="JAJFAZ020000001">
    <property type="protein sequence ID" value="KAI5348050.1"/>
    <property type="molecule type" value="Genomic_DNA"/>
</dbReference>
<gene>
    <name evidence="2" type="ORF">L3X38_000937</name>
</gene>
<feature type="compositionally biased region" description="Polar residues" evidence="1">
    <location>
        <begin position="162"/>
        <end position="180"/>
    </location>
</feature>
<accession>A0AAD4WR43</accession>
<evidence type="ECO:0000313" key="3">
    <source>
        <dbReference type="Proteomes" id="UP001054821"/>
    </source>
</evidence>
<feature type="region of interest" description="Disordered" evidence="1">
    <location>
        <begin position="162"/>
        <end position="188"/>
    </location>
</feature>
<keyword evidence="3" id="KW-1185">Reference proteome</keyword>
<feature type="compositionally biased region" description="Basic residues" evidence="1">
    <location>
        <begin position="120"/>
        <end position="133"/>
    </location>
</feature>
<sequence>MVHPMTSEDLWLKCHRPLLLPPLYHKKPRRPRKKRMRLVGEPPQTFNPKATKLQRSKEGWKLANVLKLAKLLKLANVLKLPKLLKLPMFLKLSKLLKLCMNLNQLQARHNLLALVQNKKKRFKSPAKRNKFTNKKNASQTVQGSQTSIGSQYVQGSQSVQACPSSQTMHGSQPTASSLQPFGTAELTL</sequence>
<name>A0AAD4WR43_PRUDU</name>
<feature type="compositionally biased region" description="Polar residues" evidence="1">
    <location>
        <begin position="134"/>
        <end position="145"/>
    </location>
</feature>
<dbReference type="AlphaFoldDB" id="A0AAD4WR43"/>